<evidence type="ECO:0000256" key="1">
    <source>
        <dbReference type="ARBA" id="ARBA00006484"/>
    </source>
</evidence>
<dbReference type="NCBIfam" id="TIGR03971">
    <property type="entry name" value="SDR_subfam_1"/>
    <property type="match status" value="1"/>
</dbReference>
<proteinExistence type="inferred from homology"/>
<dbReference type="PANTHER" id="PTHR24321">
    <property type="entry name" value="DEHYDROGENASES, SHORT CHAIN"/>
    <property type="match status" value="1"/>
</dbReference>
<accession>A0A1M6P5V9</accession>
<name>A0A1M6P5V9_PSETH</name>
<dbReference type="InterPro" id="IPR002347">
    <property type="entry name" value="SDR_fam"/>
</dbReference>
<sequence length="281" mass="29062">MGRLDGKVVFITGIARGQGRSHAVRMAEEGAAVIGVDICANIAALPYDLATEQDLAETAALIAAAGGKAVLRKADVRDAAALADVVADGVAQFGRLDTVVANAGVISAATTGLDVPDEEWRVVTDVCYGGVVNTVRAAVPHIRAGGRGGSVIIISSVGGLAPIPTTTHYAAAKHAVVGLMRNLAVELGPESIRVNTVNPSTVDSPMVQNPWAWRLFMPDLENPTAEDAVAPDGPHQSLNVLPTPFIDPVDVSNAVLFLASDEARFITGVALPVDAGWLLKK</sequence>
<dbReference type="EMBL" id="FRAP01000002">
    <property type="protein sequence ID" value="SHK03272.1"/>
    <property type="molecule type" value="Genomic_DNA"/>
</dbReference>
<dbReference type="GO" id="GO:0016491">
    <property type="term" value="F:oxidoreductase activity"/>
    <property type="evidence" value="ECO:0007669"/>
    <property type="project" value="UniProtKB-KW"/>
</dbReference>
<evidence type="ECO:0000256" key="2">
    <source>
        <dbReference type="ARBA" id="ARBA00023002"/>
    </source>
</evidence>
<dbReference type="PRINTS" id="PR00080">
    <property type="entry name" value="SDRFAMILY"/>
</dbReference>
<dbReference type="InterPro" id="IPR020904">
    <property type="entry name" value="Sc_DH/Rdtase_CS"/>
</dbReference>
<keyword evidence="5" id="KW-1185">Reference proteome</keyword>
<dbReference type="SUPFAM" id="SSF51735">
    <property type="entry name" value="NAD(P)-binding Rossmann-fold domains"/>
    <property type="match status" value="1"/>
</dbReference>
<evidence type="ECO:0000256" key="3">
    <source>
        <dbReference type="ARBA" id="ARBA00023027"/>
    </source>
</evidence>
<dbReference type="Proteomes" id="UP000184363">
    <property type="component" value="Unassembled WGS sequence"/>
</dbReference>
<dbReference type="PROSITE" id="PS00061">
    <property type="entry name" value="ADH_SHORT"/>
    <property type="match status" value="1"/>
</dbReference>
<evidence type="ECO:0000313" key="5">
    <source>
        <dbReference type="Proteomes" id="UP000184363"/>
    </source>
</evidence>
<evidence type="ECO:0000313" key="4">
    <source>
        <dbReference type="EMBL" id="SHK03272.1"/>
    </source>
</evidence>
<dbReference type="PANTHER" id="PTHR24321:SF8">
    <property type="entry name" value="ESTRADIOL 17-BETA-DEHYDROGENASE 8-RELATED"/>
    <property type="match status" value="1"/>
</dbReference>
<keyword evidence="2" id="KW-0560">Oxidoreductase</keyword>
<dbReference type="InterPro" id="IPR023985">
    <property type="entry name" value="SDR_subfam_1"/>
</dbReference>
<keyword evidence="3" id="KW-0520">NAD</keyword>
<reference evidence="4 5" key="1">
    <citation type="submission" date="2016-11" db="EMBL/GenBank/DDBJ databases">
        <authorList>
            <person name="Jaros S."/>
            <person name="Januszkiewicz K."/>
            <person name="Wedrychowicz H."/>
        </authorList>
    </citation>
    <scope>NUCLEOTIDE SEQUENCE [LARGE SCALE GENOMIC DNA]</scope>
    <source>
        <strain evidence="4 5">DSM 43832</strain>
    </source>
</reference>
<dbReference type="InterPro" id="IPR036291">
    <property type="entry name" value="NAD(P)-bd_dom_sf"/>
</dbReference>
<dbReference type="Pfam" id="PF13561">
    <property type="entry name" value="adh_short_C2"/>
    <property type="match status" value="1"/>
</dbReference>
<dbReference type="OrthoDB" id="3206777at2"/>
<gene>
    <name evidence="4" type="ORF">SAMN05443637_10262</name>
</gene>
<dbReference type="Gene3D" id="3.40.50.720">
    <property type="entry name" value="NAD(P)-binding Rossmann-like Domain"/>
    <property type="match status" value="1"/>
</dbReference>
<dbReference type="PRINTS" id="PR00081">
    <property type="entry name" value="GDHRDH"/>
</dbReference>
<dbReference type="NCBIfam" id="NF009467">
    <property type="entry name" value="PRK12826.1-3"/>
    <property type="match status" value="1"/>
</dbReference>
<protein>
    <submittedName>
        <fullName evidence="4">(+)-trans-carveol dehydrogenase</fullName>
    </submittedName>
</protein>
<dbReference type="AlphaFoldDB" id="A0A1M6P5V9"/>
<dbReference type="CDD" id="cd05233">
    <property type="entry name" value="SDR_c"/>
    <property type="match status" value="1"/>
</dbReference>
<dbReference type="RefSeq" id="WP_073455221.1">
    <property type="nucleotide sequence ID" value="NZ_FRAP01000002.1"/>
</dbReference>
<comment type="similarity">
    <text evidence="1">Belongs to the short-chain dehydrogenases/reductases (SDR) family.</text>
</comment>
<dbReference type="STRING" id="1848.SAMN05443637_10262"/>
<organism evidence="4 5">
    <name type="scientific">Pseudonocardia thermophila</name>
    <dbReference type="NCBI Taxonomy" id="1848"/>
    <lineage>
        <taxon>Bacteria</taxon>
        <taxon>Bacillati</taxon>
        <taxon>Actinomycetota</taxon>
        <taxon>Actinomycetes</taxon>
        <taxon>Pseudonocardiales</taxon>
        <taxon>Pseudonocardiaceae</taxon>
        <taxon>Pseudonocardia</taxon>
    </lineage>
</organism>
<dbReference type="FunFam" id="3.40.50.720:FF:000084">
    <property type="entry name" value="Short-chain dehydrogenase reductase"/>
    <property type="match status" value="1"/>
</dbReference>